<feature type="compositionally biased region" description="Pro residues" evidence="6">
    <location>
        <begin position="381"/>
        <end position="390"/>
    </location>
</feature>
<evidence type="ECO:0000256" key="2">
    <source>
        <dbReference type="ARBA" id="ARBA00005336"/>
    </source>
</evidence>
<dbReference type="PANTHER" id="PTHR30480:SF13">
    <property type="entry name" value="BETA-HEXOSAMINIDASE"/>
    <property type="match status" value="1"/>
</dbReference>
<dbReference type="EMBL" id="AXCW01000027">
    <property type="protein sequence ID" value="EYR64547.1"/>
    <property type="molecule type" value="Genomic_DNA"/>
</dbReference>
<evidence type="ECO:0000256" key="4">
    <source>
        <dbReference type="ARBA" id="ARBA00022801"/>
    </source>
</evidence>
<sequence length="390" mass="39586">TAPGQGTAPGCVPAPLAERAAAVLVVGLPDVTRPGEPLAREVVRLGVGGVFLSSGNVRTAEQTTALVTGLQEAVLEAHGRPLVVATDEESGRVALARQVVGAGPSPRRLAETRTPQEVEEFAREAGGRLAELGITLDLAPVADLDDGPSDGVIGDRAFGGDADTVTRYASAYWHGLAAGGVLPTAKHFPGHGRSATDTHAEGDVVEASLGELLRTDLVPFAAAVEDGVPVVMLNHLGYRALDPHLPASLSPAAYAALREMGFEGVAMTDSLGMGAVHQRWDFTESVVLAVGAGADAALVTDGSQARAMRDALVAAVRAGDLPEARLSEAAARVTALAGGDPVAMSCLDVELPRLRGSGADETPAAADPGADDDPAAREPEPPGPAPSPTP</sequence>
<dbReference type="Pfam" id="PF00933">
    <property type="entry name" value="Glyco_hydro_3"/>
    <property type="match status" value="1"/>
</dbReference>
<dbReference type="RefSeq" id="WP_052022370.1">
    <property type="nucleotide sequence ID" value="NZ_AXCW01000027.1"/>
</dbReference>
<organism evidence="8 9">
    <name type="scientific">Actinotalea ferrariae CF5-4</name>
    <dbReference type="NCBI Taxonomy" id="948458"/>
    <lineage>
        <taxon>Bacteria</taxon>
        <taxon>Bacillati</taxon>
        <taxon>Actinomycetota</taxon>
        <taxon>Actinomycetes</taxon>
        <taxon>Micrococcales</taxon>
        <taxon>Cellulomonadaceae</taxon>
        <taxon>Actinotalea</taxon>
    </lineage>
</organism>
<evidence type="ECO:0000256" key="3">
    <source>
        <dbReference type="ARBA" id="ARBA00012663"/>
    </source>
</evidence>
<reference evidence="8 9" key="1">
    <citation type="submission" date="2014-01" db="EMBL/GenBank/DDBJ databases">
        <title>Actinotalea ferrariae CF5-4.</title>
        <authorList>
            <person name="Chen F."/>
            <person name="Li Y."/>
            <person name="Wang G."/>
        </authorList>
    </citation>
    <scope>NUCLEOTIDE SEQUENCE [LARGE SCALE GENOMIC DNA]</scope>
    <source>
        <strain evidence="8 9">CF5-4</strain>
    </source>
</reference>
<evidence type="ECO:0000313" key="8">
    <source>
        <dbReference type="EMBL" id="EYR64547.1"/>
    </source>
</evidence>
<dbReference type="GO" id="GO:0005975">
    <property type="term" value="P:carbohydrate metabolic process"/>
    <property type="evidence" value="ECO:0007669"/>
    <property type="project" value="InterPro"/>
</dbReference>
<evidence type="ECO:0000256" key="5">
    <source>
        <dbReference type="ARBA" id="ARBA00023295"/>
    </source>
</evidence>
<feature type="compositionally biased region" description="Low complexity" evidence="6">
    <location>
        <begin position="359"/>
        <end position="368"/>
    </location>
</feature>
<gene>
    <name evidence="8" type="ORF">N866_09165</name>
</gene>
<feature type="non-terminal residue" evidence="8">
    <location>
        <position position="1"/>
    </location>
</feature>
<dbReference type="OrthoDB" id="9805821at2"/>
<dbReference type="InterPro" id="IPR050226">
    <property type="entry name" value="NagZ_Beta-hexosaminidase"/>
</dbReference>
<evidence type="ECO:0000256" key="1">
    <source>
        <dbReference type="ARBA" id="ARBA00001231"/>
    </source>
</evidence>
<dbReference type="GO" id="GO:0009254">
    <property type="term" value="P:peptidoglycan turnover"/>
    <property type="evidence" value="ECO:0007669"/>
    <property type="project" value="TreeGrafter"/>
</dbReference>
<keyword evidence="5" id="KW-0326">Glycosidase</keyword>
<comment type="catalytic activity">
    <reaction evidence="1">
        <text>Hydrolysis of terminal non-reducing N-acetyl-D-hexosamine residues in N-acetyl-beta-D-hexosaminides.</text>
        <dbReference type="EC" id="3.2.1.52"/>
    </reaction>
</comment>
<evidence type="ECO:0000313" key="9">
    <source>
        <dbReference type="Proteomes" id="UP000019753"/>
    </source>
</evidence>
<dbReference type="InterPro" id="IPR017853">
    <property type="entry name" value="GH"/>
</dbReference>
<accession>A0A021VZP9</accession>
<dbReference type="PANTHER" id="PTHR30480">
    <property type="entry name" value="BETA-HEXOSAMINIDASE-RELATED"/>
    <property type="match status" value="1"/>
</dbReference>
<comment type="caution">
    <text evidence="8">The sequence shown here is derived from an EMBL/GenBank/DDBJ whole genome shotgun (WGS) entry which is preliminary data.</text>
</comment>
<comment type="similarity">
    <text evidence="2">Belongs to the glycosyl hydrolase 3 family.</text>
</comment>
<dbReference type="InterPro" id="IPR036962">
    <property type="entry name" value="Glyco_hydro_3_N_sf"/>
</dbReference>
<evidence type="ECO:0000256" key="6">
    <source>
        <dbReference type="SAM" id="MobiDB-lite"/>
    </source>
</evidence>
<dbReference type="AlphaFoldDB" id="A0A021VZP9"/>
<dbReference type="Proteomes" id="UP000019753">
    <property type="component" value="Unassembled WGS sequence"/>
</dbReference>
<evidence type="ECO:0000259" key="7">
    <source>
        <dbReference type="Pfam" id="PF00933"/>
    </source>
</evidence>
<proteinExistence type="inferred from homology"/>
<protein>
    <recommendedName>
        <fullName evidence="3">beta-N-acetylhexosaminidase</fullName>
        <ecNumber evidence="3">3.2.1.52</ecNumber>
    </recommendedName>
</protein>
<dbReference type="Gene3D" id="3.20.20.300">
    <property type="entry name" value="Glycoside hydrolase, family 3, N-terminal domain"/>
    <property type="match status" value="1"/>
</dbReference>
<feature type="region of interest" description="Disordered" evidence="6">
    <location>
        <begin position="354"/>
        <end position="390"/>
    </location>
</feature>
<dbReference type="GO" id="GO:0004563">
    <property type="term" value="F:beta-N-acetylhexosaminidase activity"/>
    <property type="evidence" value="ECO:0007669"/>
    <property type="project" value="UniProtKB-EC"/>
</dbReference>
<name>A0A021VZP9_9CELL</name>
<dbReference type="InterPro" id="IPR001764">
    <property type="entry name" value="Glyco_hydro_3_N"/>
</dbReference>
<keyword evidence="4" id="KW-0378">Hydrolase</keyword>
<keyword evidence="9" id="KW-1185">Reference proteome</keyword>
<dbReference type="SUPFAM" id="SSF51445">
    <property type="entry name" value="(Trans)glycosidases"/>
    <property type="match status" value="1"/>
</dbReference>
<dbReference type="EC" id="3.2.1.52" evidence="3"/>
<feature type="domain" description="Glycoside hydrolase family 3 N-terminal" evidence="7">
    <location>
        <begin position="34"/>
        <end position="335"/>
    </location>
</feature>